<dbReference type="GeneID" id="41595964"/>
<dbReference type="EMBL" id="CP007174">
    <property type="protein sequence ID" value="AIF82094.1"/>
    <property type="molecule type" value="Genomic_DNA"/>
</dbReference>
<dbReference type="Proteomes" id="UP000028194">
    <property type="component" value="Chromosome"/>
</dbReference>
<accession>A0A075MRQ6</accession>
<dbReference type="AlphaFoldDB" id="A0A075MRQ6"/>
<gene>
    <name evidence="1" type="ORF">NTE_00010</name>
</gene>
<dbReference type="STRING" id="1459636.NTE_00010"/>
<evidence type="ECO:0008006" key="3">
    <source>
        <dbReference type="Google" id="ProtNLM"/>
    </source>
</evidence>
<dbReference type="SUPFAM" id="SSF159888">
    <property type="entry name" value="YdhG-like"/>
    <property type="match status" value="1"/>
</dbReference>
<evidence type="ECO:0000313" key="1">
    <source>
        <dbReference type="EMBL" id="AIF82094.1"/>
    </source>
</evidence>
<reference evidence="1 2" key="1">
    <citation type="journal article" date="2014" name="PLoS ONE">
        <title>Genome Sequence of Candidatus Nitrososphaera evergladensis from Group I.1b Enriched from Everglades Soil Reveals Novel Genomic Features of the Ammonia-Oxidizing Archaea.</title>
        <authorList>
            <person name="Zhalnina K.V."/>
            <person name="Dias R."/>
            <person name="Leonard M.T."/>
            <person name="Dorr de Quadros P."/>
            <person name="Camargo F.A."/>
            <person name="Drew J.C."/>
            <person name="Farmerie W.G."/>
            <person name="Daroub S.H."/>
            <person name="Triplett E.W."/>
        </authorList>
    </citation>
    <scope>NUCLEOTIDE SEQUENCE [LARGE SCALE GENOMIC DNA]</scope>
    <source>
        <strain evidence="1 2">SR1</strain>
    </source>
</reference>
<dbReference type="HOGENOM" id="CLU_2353090_0_0_2"/>
<name>A0A075MRQ6_9ARCH</name>
<evidence type="ECO:0000313" key="2">
    <source>
        <dbReference type="Proteomes" id="UP000028194"/>
    </source>
</evidence>
<organism evidence="1 2">
    <name type="scientific">Candidatus Nitrososphaera evergladensis SR1</name>
    <dbReference type="NCBI Taxonomy" id="1459636"/>
    <lineage>
        <taxon>Archaea</taxon>
        <taxon>Nitrososphaerota</taxon>
        <taxon>Nitrososphaeria</taxon>
        <taxon>Nitrososphaerales</taxon>
        <taxon>Nitrososphaeraceae</taxon>
        <taxon>Nitrososphaera</taxon>
    </lineage>
</organism>
<protein>
    <recommendedName>
        <fullName evidence="3">YdhG-like domain-containing protein</fullName>
    </recommendedName>
</protein>
<dbReference type="KEGG" id="nev:NTE_00010"/>
<sequence>MPKRTVSPEEILEGHAPEVRTITNRLRAIISKTVEGASEAGYPGWHAIGYRHPAVGYFCGIFPAKDRVKLYFEYGHPFLTRTGSCLEGPRCGRDAT</sequence>
<dbReference type="RefSeq" id="WP_148699165.1">
    <property type="nucleotide sequence ID" value="NZ_CP007174.1"/>
</dbReference>
<keyword evidence="2" id="KW-1185">Reference proteome</keyword>
<proteinExistence type="predicted"/>